<dbReference type="GeneID" id="20816931"/>
<reference evidence="9" key="1">
    <citation type="submission" date="2013-12" db="EMBL/GenBank/DDBJ databases">
        <title>The Genome Sequence of Aphanomyces astaci APO3.</title>
        <authorList>
            <consortium name="The Broad Institute Genomics Platform"/>
            <person name="Russ C."/>
            <person name="Tyler B."/>
            <person name="van West P."/>
            <person name="Dieguez-Uribeondo J."/>
            <person name="Young S.K."/>
            <person name="Zeng Q."/>
            <person name="Gargeya S."/>
            <person name="Fitzgerald M."/>
            <person name="Abouelleil A."/>
            <person name="Alvarado L."/>
            <person name="Chapman S.B."/>
            <person name="Gainer-Dewar J."/>
            <person name="Goldberg J."/>
            <person name="Griggs A."/>
            <person name="Gujja S."/>
            <person name="Hansen M."/>
            <person name="Howarth C."/>
            <person name="Imamovic A."/>
            <person name="Ireland A."/>
            <person name="Larimer J."/>
            <person name="McCowan C."/>
            <person name="Murphy C."/>
            <person name="Pearson M."/>
            <person name="Poon T.W."/>
            <person name="Priest M."/>
            <person name="Roberts A."/>
            <person name="Saif S."/>
            <person name="Shea T."/>
            <person name="Sykes S."/>
            <person name="Wortman J."/>
            <person name="Nusbaum C."/>
            <person name="Birren B."/>
        </authorList>
    </citation>
    <scope>NUCLEOTIDE SEQUENCE [LARGE SCALE GENOMIC DNA]</scope>
    <source>
        <strain evidence="9">APO3</strain>
    </source>
</reference>
<feature type="region of interest" description="Disordered" evidence="5">
    <location>
        <begin position="1148"/>
        <end position="1662"/>
    </location>
</feature>
<feature type="compositionally biased region" description="Low complexity" evidence="5">
    <location>
        <begin position="1439"/>
        <end position="1448"/>
    </location>
</feature>
<keyword evidence="4" id="KW-0539">Nucleus</keyword>
<evidence type="ECO:0000259" key="7">
    <source>
        <dbReference type="Pfam" id="PF11732"/>
    </source>
</evidence>
<feature type="compositionally biased region" description="Basic and acidic residues" evidence="5">
    <location>
        <begin position="1423"/>
        <end position="1434"/>
    </location>
</feature>
<feature type="compositionally biased region" description="Basic and acidic residues" evidence="5">
    <location>
        <begin position="1480"/>
        <end position="1489"/>
    </location>
</feature>
<feature type="domain" description="THO complex subunitTHOC2 N-terminal" evidence="7">
    <location>
        <begin position="551"/>
        <end position="625"/>
    </location>
</feature>
<evidence type="ECO:0000256" key="3">
    <source>
        <dbReference type="ARBA" id="ARBA00019596"/>
    </source>
</evidence>
<feature type="domain" description="THO complex subunitTHOC2 C-terminal" evidence="6">
    <location>
        <begin position="856"/>
        <end position="1139"/>
    </location>
</feature>
<evidence type="ECO:0000313" key="9">
    <source>
        <dbReference type="EMBL" id="ETV69310.1"/>
    </source>
</evidence>
<evidence type="ECO:0000256" key="5">
    <source>
        <dbReference type="SAM" id="MobiDB-lite"/>
    </source>
</evidence>
<dbReference type="GO" id="GO:0006406">
    <property type="term" value="P:mRNA export from nucleus"/>
    <property type="evidence" value="ECO:0007669"/>
    <property type="project" value="InterPro"/>
</dbReference>
<feature type="compositionally biased region" description="Basic and acidic residues" evidence="5">
    <location>
        <begin position="1152"/>
        <end position="1184"/>
    </location>
</feature>
<evidence type="ECO:0000256" key="1">
    <source>
        <dbReference type="ARBA" id="ARBA00004123"/>
    </source>
</evidence>
<feature type="compositionally biased region" description="Basic and acidic residues" evidence="5">
    <location>
        <begin position="1322"/>
        <end position="1334"/>
    </location>
</feature>
<dbReference type="InterPro" id="IPR021726">
    <property type="entry name" value="THO_THOC2_N"/>
</dbReference>
<feature type="compositionally biased region" description="Basic and acidic residues" evidence="5">
    <location>
        <begin position="1362"/>
        <end position="1374"/>
    </location>
</feature>
<feature type="compositionally biased region" description="Basic and acidic residues" evidence="5">
    <location>
        <begin position="1342"/>
        <end position="1354"/>
    </location>
</feature>
<feature type="compositionally biased region" description="Polar residues" evidence="5">
    <location>
        <begin position="1466"/>
        <end position="1477"/>
    </location>
</feature>
<protein>
    <recommendedName>
        <fullName evidence="3">THO complex subunit 2</fullName>
    </recommendedName>
</protein>
<comment type="subcellular location">
    <subcellularLocation>
        <location evidence="1">Nucleus</location>
    </subcellularLocation>
</comment>
<dbReference type="GO" id="GO:0000445">
    <property type="term" value="C:THO complex part of transcription export complex"/>
    <property type="evidence" value="ECO:0007669"/>
    <property type="project" value="TreeGrafter"/>
</dbReference>
<organism evidence="9">
    <name type="scientific">Aphanomyces astaci</name>
    <name type="common">Crayfish plague agent</name>
    <dbReference type="NCBI Taxonomy" id="112090"/>
    <lineage>
        <taxon>Eukaryota</taxon>
        <taxon>Sar</taxon>
        <taxon>Stramenopiles</taxon>
        <taxon>Oomycota</taxon>
        <taxon>Saprolegniomycetes</taxon>
        <taxon>Saprolegniales</taxon>
        <taxon>Verrucalvaceae</taxon>
        <taxon>Aphanomyces</taxon>
    </lineage>
</organism>
<feature type="compositionally biased region" description="Low complexity" evidence="5">
    <location>
        <begin position="1490"/>
        <end position="1502"/>
    </location>
</feature>
<dbReference type="GO" id="GO:0006397">
    <property type="term" value="P:mRNA processing"/>
    <property type="evidence" value="ECO:0007669"/>
    <property type="project" value="InterPro"/>
</dbReference>
<evidence type="ECO:0000256" key="4">
    <source>
        <dbReference type="ARBA" id="ARBA00023242"/>
    </source>
</evidence>
<feature type="domain" description="THO complex subunit 2 N-terminal" evidence="8">
    <location>
        <begin position="2"/>
        <end position="297"/>
    </location>
</feature>
<dbReference type="Pfam" id="PF11732">
    <property type="entry name" value="Thoc2"/>
    <property type="match status" value="1"/>
</dbReference>
<dbReference type="OrthoDB" id="29024at2759"/>
<dbReference type="Pfam" id="PF16134">
    <property type="entry name" value="THOC2_N"/>
    <property type="match status" value="2"/>
</dbReference>
<feature type="domain" description="THO complex subunit 2 N-terminal" evidence="8">
    <location>
        <begin position="411"/>
        <end position="549"/>
    </location>
</feature>
<feature type="compositionally biased region" description="Basic and acidic residues" evidence="5">
    <location>
        <begin position="1403"/>
        <end position="1415"/>
    </location>
</feature>
<dbReference type="STRING" id="112090.W4FPB2"/>
<dbReference type="EMBL" id="KI913177">
    <property type="protein sequence ID" value="ETV69310.1"/>
    <property type="molecule type" value="Genomic_DNA"/>
</dbReference>
<sequence>MELVRNWAGRGGAKHAVEKIRQAQSSSDRDELTVVLNALLWGVARGVVPQQEVLDALVEAGLGNDEAATATLADVLWVISNQAERMRDQGNGKEWVNMCALVGEIHSRALVPPATLKSVLELEILHEAGISSEPTATIMKKVVRINTRNLYTQNKFNLLKEESEGFAKVLCLLHSDITCETLQASKQNLLSLIGYFDLDPNRVLDLVLDAYEVHYTNECFMELLTEFKVDGIAHVLGFKFQFYARQSIPAPRSLFRLAATLIQHDLLTLAVVYPHLSPTKDAVVAAATQDRLDVVQHAKSYGKVNLNAKKPDDEHATAAAADTSQDKHATNQLYGLIVGLLEVGATGPGFALIEWFTAQNVDPLQYKPLALQVCQFVHDLIDDMYAPLSLRSLRFASSAVHPSPDIPRRRRVVPSVQTVDAFVAQVVPKLHLIGAHLHHDQFLWTKLLRMLSPRVVPPLDRLPPDTVESLIRMCFLPALSVHTCCPHLVYQTWDLVKAYSVDTRYKFYLHWQTQYSTVPFLQLKQAETIQLTRKIMRRLTADKTKPTGRLLTHVAHANPLVAFTTMLQQLQSYENLIQPVVECLKYMSPLGMDVLSFVLISELSRPRKTFKADGHNVSLWLSSLAQFAGSFYRKYPTVELGALLSFLFRRLSAWESGELIVLSELLTKMGSCLALEDISTTQLEALAGGPTLGFESPDPKLNNKRAIPCLRNTLVKQNLAWPLCLVIGQMRSQIEFNTSAQHLKLVGASYDTAQRTLNQLLAFLSACADPATYVAALPSVTELVRDFHVPDELAMVLVRPAMRAHDPLLRKVTRSVHAGGSGNLSPDDPPGRWFMYDPNLLADVGRAFDGSPFVGMTKDLFTTFWGLTLYDIYVPHAQYNAEIQKAKNDLKLVAANPNDGDRKKPKDRLMGVIDTLVNEMKDQVAHRKAVFARFESVKHRLCTPNQSDTVVVQLLQKCVLPRSLLSPEDALYCAKFMQYLHSISVPHLSTLQYYQKVTLNLSGLVLCTTEREASNFGIFLRETFSVLGRWFESADEFNDQGVRSGFSVSLTDPTNILDYDKYRNLYRKWHNHLEKVYAHTLTTGEYMPTRNSLVLLTKLIDVFPTTRPTTDKLFGLVDALTKDDRSDVKLMATSYAAMLKRKMHVSFPDTTKSQDADDVADRGGSKRSERRDSPRENKGSDVDHPRRRGRSREKKPDAEPLVVGDKGGSSSRRDKLPSSRGRSRERRASQVAGAADARGLQPQPTDKRGRSSDRASAVSQAAEHAPRGRSRDKKPTDGSSKPPLTSAGDKLPSSRGRSREKKATQLDQSHPSSTSSSTTTPADKERPREKKDSPRSSTTTPLDKERSREKKDSPRSSTTTPVDKERSREKKDSPRSSTTTPADKERSRDKKESTSSSSTTTPVDKERSRDKKESPRSSTSTPADKERSRDKKPPQADGSQQSSTSTTSAPAVEKAARGRSRDKKPSQPSIEPSSTPSMEKASERSRDKPTSSSTQPTTLSASNTRTIPSLSTEASLKQQVLERGLKKRERDEAAAEPPASSLTDQPPAKARKLVSTSLVDVNVKRVQDDKKRRLEQRKSESASTKDDATASRSGENAQKVPRSGPDHPKATLASSAEPSSSSSRHRQGNNNNSRGDRNIRRDRRDGGGGGGRDGRVVGTRRN</sequence>
<dbReference type="RefSeq" id="XP_009841167.1">
    <property type="nucleotide sequence ID" value="XM_009842865.1"/>
</dbReference>
<gene>
    <name evidence="9" type="ORF">H257_14935</name>
</gene>
<dbReference type="VEuPathDB" id="FungiDB:H257_14935"/>
<dbReference type="GO" id="GO:0003729">
    <property type="term" value="F:mRNA binding"/>
    <property type="evidence" value="ECO:0007669"/>
    <property type="project" value="TreeGrafter"/>
</dbReference>
<feature type="compositionally biased region" description="Basic and acidic residues" evidence="5">
    <location>
        <begin position="1634"/>
        <end position="1646"/>
    </location>
</feature>
<proteinExistence type="inferred from homology"/>
<evidence type="ECO:0000256" key="2">
    <source>
        <dbReference type="ARBA" id="ARBA00007857"/>
    </source>
</evidence>
<evidence type="ECO:0000259" key="6">
    <source>
        <dbReference type="Pfam" id="PF11262"/>
    </source>
</evidence>
<feature type="compositionally biased region" description="Basic and acidic residues" evidence="5">
    <location>
        <begin position="1382"/>
        <end position="1393"/>
    </location>
</feature>
<feature type="compositionally biased region" description="Basic and acidic residues" evidence="5">
    <location>
        <begin position="1562"/>
        <end position="1589"/>
    </location>
</feature>
<dbReference type="PANTHER" id="PTHR21597">
    <property type="entry name" value="THO2 PROTEIN"/>
    <property type="match status" value="1"/>
</dbReference>
<dbReference type="PANTHER" id="PTHR21597:SF0">
    <property type="entry name" value="THO COMPLEX SUBUNIT 2"/>
    <property type="match status" value="1"/>
</dbReference>
<dbReference type="InterPro" id="IPR040007">
    <property type="entry name" value="Tho2"/>
</dbReference>
<dbReference type="Pfam" id="PF11262">
    <property type="entry name" value="Tho2"/>
    <property type="match status" value="1"/>
</dbReference>
<feature type="compositionally biased region" description="Low complexity" evidence="5">
    <location>
        <begin position="1614"/>
        <end position="1633"/>
    </location>
</feature>
<name>W4FPB2_APHAT</name>
<dbReference type="InterPro" id="IPR021418">
    <property type="entry name" value="THO_THOC2_C"/>
</dbReference>
<dbReference type="InterPro" id="IPR032302">
    <property type="entry name" value="THOC2_N"/>
</dbReference>
<evidence type="ECO:0000259" key="8">
    <source>
        <dbReference type="Pfam" id="PF16134"/>
    </source>
</evidence>
<comment type="similarity">
    <text evidence="2">Belongs to the THOC2 family.</text>
</comment>
<feature type="compositionally biased region" description="Polar residues" evidence="5">
    <location>
        <begin position="1503"/>
        <end position="1518"/>
    </location>
</feature>
<accession>W4FPB2</accession>